<dbReference type="EMBL" id="CP014160">
    <property type="protein sequence ID" value="AMB94145.1"/>
    <property type="molecule type" value="Genomic_DNA"/>
</dbReference>
<gene>
    <name evidence="2" type="ORF">AWM72_04935</name>
    <name evidence="3" type="ORF">CYJ28_03750</name>
</gene>
<keyword evidence="1" id="KW-0732">Signal</keyword>
<accession>A0A0X8FB65</accession>
<evidence type="ECO:0000256" key="1">
    <source>
        <dbReference type="SAM" id="SignalP"/>
    </source>
</evidence>
<reference evidence="2 4" key="1">
    <citation type="journal article" date="2016" name="Genome Announc.">
        <title>Complete Genome Sequences of Aerococcus christensenii CCUG 28831T, Aerococcus sanguinicola CCUG 43001T, Aerococcus urinae CCUG 36881T, Aerococcus urinaeequi CCUG 28094T, Aerococcus urinaehominis CCUG 42038 BT, and Aerococcus viridans CCUG 4311T.</title>
        <authorList>
            <person name="Carkaci D."/>
            <person name="Dargis R."/>
            <person name="Nielsen X.C."/>
            <person name="Skovgaard O."/>
            <person name="Fuursted K."/>
            <person name="Christensen J.J."/>
        </authorList>
    </citation>
    <scope>NUCLEOTIDE SEQUENCE [LARGE SCALE GENOMIC DNA]</scope>
    <source>
        <strain evidence="2 4">CCUG43001</strain>
    </source>
</reference>
<keyword evidence="4" id="KW-1185">Reference proteome</keyword>
<dbReference type="AlphaFoldDB" id="A0A0X8FB65"/>
<dbReference type="RefSeq" id="WP_067974136.1">
    <property type="nucleotide sequence ID" value="NZ_CAJHKM010000001.1"/>
</dbReference>
<evidence type="ECO:0000313" key="2">
    <source>
        <dbReference type="EMBL" id="AMB94145.1"/>
    </source>
</evidence>
<name>A0A0X8FB65_9LACT</name>
<dbReference type="Proteomes" id="UP000234239">
    <property type="component" value="Unassembled WGS sequence"/>
</dbReference>
<organism evidence="2 4">
    <name type="scientific">Aerococcus sanguinicola</name>
    <dbReference type="NCBI Taxonomy" id="119206"/>
    <lineage>
        <taxon>Bacteria</taxon>
        <taxon>Bacillati</taxon>
        <taxon>Bacillota</taxon>
        <taxon>Bacilli</taxon>
        <taxon>Lactobacillales</taxon>
        <taxon>Aerococcaceae</taxon>
        <taxon>Aerococcus</taxon>
    </lineage>
</organism>
<dbReference type="Proteomes" id="UP000069912">
    <property type="component" value="Chromosome"/>
</dbReference>
<evidence type="ECO:0008006" key="6">
    <source>
        <dbReference type="Google" id="ProtNLM"/>
    </source>
</evidence>
<protein>
    <recommendedName>
        <fullName evidence="6">Arginyl-tRNA synthetase</fullName>
    </recommendedName>
</protein>
<feature type="signal peptide" evidence="1">
    <location>
        <begin position="1"/>
        <end position="22"/>
    </location>
</feature>
<dbReference type="EMBL" id="PKGY01000002">
    <property type="protein sequence ID" value="PKZ22234.1"/>
    <property type="molecule type" value="Genomic_DNA"/>
</dbReference>
<evidence type="ECO:0000313" key="5">
    <source>
        <dbReference type="Proteomes" id="UP000234239"/>
    </source>
</evidence>
<dbReference type="GeneID" id="92903411"/>
<sequence length="87" mass="9435">MDKKTKAGLFVLGSLAAVTAVAAVAFFEEDNESTFSNLLDTVGKKGKAHGQDLVDKLPFFSDDSSAGKWKDRASDLYQLVDSFRSDD</sequence>
<reference evidence="4" key="2">
    <citation type="submission" date="2016-01" db="EMBL/GenBank/DDBJ databases">
        <title>Six Aerococcus type strain genome sequencing and assembly using PacBio and Illumina Hiseq.</title>
        <authorList>
            <person name="Carkaci D."/>
            <person name="Dargis R."/>
            <person name="Nielsen X.C."/>
            <person name="Skovgaard O."/>
            <person name="Fuursted K."/>
            <person name="Christensen J.J."/>
        </authorList>
    </citation>
    <scope>NUCLEOTIDE SEQUENCE [LARGE SCALE GENOMIC DNA]</scope>
    <source>
        <strain evidence="4">CCUG43001</strain>
    </source>
</reference>
<feature type="chain" id="PRO_5007066035" description="Arginyl-tRNA synthetase" evidence="1">
    <location>
        <begin position="23"/>
        <end position="87"/>
    </location>
</feature>
<dbReference type="KEGG" id="asan:AWM72_04935"/>
<evidence type="ECO:0000313" key="4">
    <source>
        <dbReference type="Proteomes" id="UP000069912"/>
    </source>
</evidence>
<dbReference type="OrthoDB" id="2136087at2"/>
<reference evidence="3 5" key="3">
    <citation type="submission" date="2017-12" db="EMBL/GenBank/DDBJ databases">
        <title>Phylogenetic diversity of female urinary microbiome.</title>
        <authorList>
            <person name="Thomas-White K."/>
            <person name="Wolfe A.J."/>
        </authorList>
    </citation>
    <scope>NUCLEOTIDE SEQUENCE [LARGE SCALE GENOMIC DNA]</scope>
    <source>
        <strain evidence="3 5">UMB0139</strain>
    </source>
</reference>
<evidence type="ECO:0000313" key="3">
    <source>
        <dbReference type="EMBL" id="PKZ22234.1"/>
    </source>
</evidence>
<proteinExistence type="predicted"/>